<name>A0A4Q2DJ93_9AGAR</name>
<dbReference type="EMBL" id="SDEE01000173">
    <property type="protein sequence ID" value="RXW19973.1"/>
    <property type="molecule type" value="Genomic_DNA"/>
</dbReference>
<comment type="caution">
    <text evidence="1">The sequence shown here is derived from an EMBL/GenBank/DDBJ whole genome shotgun (WGS) entry which is preliminary data.</text>
</comment>
<keyword evidence="2" id="KW-1185">Reference proteome</keyword>
<dbReference type="Proteomes" id="UP000290288">
    <property type="component" value="Unassembled WGS sequence"/>
</dbReference>
<proteinExistence type="predicted"/>
<evidence type="ECO:0000313" key="1">
    <source>
        <dbReference type="EMBL" id="RXW19973.1"/>
    </source>
</evidence>
<dbReference type="AlphaFoldDB" id="A0A4Q2DJ93"/>
<organism evidence="1 2">
    <name type="scientific">Candolleomyces aberdarensis</name>
    <dbReference type="NCBI Taxonomy" id="2316362"/>
    <lineage>
        <taxon>Eukaryota</taxon>
        <taxon>Fungi</taxon>
        <taxon>Dikarya</taxon>
        <taxon>Basidiomycota</taxon>
        <taxon>Agaricomycotina</taxon>
        <taxon>Agaricomycetes</taxon>
        <taxon>Agaricomycetidae</taxon>
        <taxon>Agaricales</taxon>
        <taxon>Agaricineae</taxon>
        <taxon>Psathyrellaceae</taxon>
        <taxon>Candolleomyces</taxon>
    </lineage>
</organism>
<evidence type="ECO:0000313" key="2">
    <source>
        <dbReference type="Proteomes" id="UP000290288"/>
    </source>
</evidence>
<accession>A0A4Q2DJ93</accession>
<protein>
    <submittedName>
        <fullName evidence="1">Uncharacterized protein</fullName>
    </submittedName>
</protein>
<sequence length="217" mass="24327">MESNTSSPSPSPDVLENLEAVEEYLEAMSPIAYILYAVSVIIHPAVSRRHWTLSKLVNVKHIQNRKIATKLLEGWGFPFPYLSLVQNSGFPRDLVQRGEVSDWSMEAHFGDFTGGKIRYAPLPLSVPAPAGTITAQISGRFDYEPDPDLSQYFGLETTTATRTVEDTKKAKNPPETVVAFMAPEFILTRGCLQFYPGLENLPIRQWWLMAPEIILSK</sequence>
<gene>
    <name evidence="1" type="ORF">EST38_g5875</name>
</gene>
<reference evidence="1 2" key="1">
    <citation type="submission" date="2019-01" db="EMBL/GenBank/DDBJ databases">
        <title>Draft genome sequence of Psathyrella aberdarensis IHI B618.</title>
        <authorList>
            <person name="Buettner E."/>
            <person name="Kellner H."/>
        </authorList>
    </citation>
    <scope>NUCLEOTIDE SEQUENCE [LARGE SCALE GENOMIC DNA]</scope>
    <source>
        <strain evidence="1 2">IHI B618</strain>
    </source>
</reference>